<feature type="transmembrane region" description="Helical" evidence="2">
    <location>
        <begin position="56"/>
        <end position="76"/>
    </location>
</feature>
<feature type="compositionally biased region" description="Pro residues" evidence="1">
    <location>
        <begin position="157"/>
        <end position="172"/>
    </location>
</feature>
<dbReference type="Proteomes" id="UP000236893">
    <property type="component" value="Unassembled WGS sequence"/>
</dbReference>
<evidence type="ECO:0000256" key="1">
    <source>
        <dbReference type="SAM" id="MobiDB-lite"/>
    </source>
</evidence>
<dbReference type="RefSeq" id="WP_103790728.1">
    <property type="nucleotide sequence ID" value="NZ_PQVF01000020.1"/>
</dbReference>
<gene>
    <name evidence="3" type="ORF">C3K47_18900</name>
</gene>
<reference evidence="3 4" key="1">
    <citation type="submission" date="2018-01" db="EMBL/GenBank/DDBJ databases">
        <authorList>
            <person name="Gaut B.S."/>
            <person name="Morton B.R."/>
            <person name="Clegg M.T."/>
            <person name="Duvall M.R."/>
        </authorList>
    </citation>
    <scope>NUCLEOTIDE SEQUENCE [LARGE SCALE GENOMIC DNA]</scope>
    <source>
        <strain evidence="3 4">HR-AV</strain>
    </source>
</reference>
<name>A0A2S4ZWF6_9SPHI</name>
<keyword evidence="4" id="KW-1185">Reference proteome</keyword>
<keyword evidence="2" id="KW-0472">Membrane</keyword>
<sequence>MEELDLLKEYKLELLKVYEKSQETFEKQLSYISAGALGASMLFIEKIVKDISLSHLKWMLCASWFFLGLTLVVNLISHLLSARNTYKTIQDIDNEEYDATKASRRNQFITNVNYGTVGTFLLGIIFLILFVTINIYKMKNNSSNSETNPTRPITGVIPPPPPSNPSPSPKEK</sequence>
<feature type="transmembrane region" description="Helical" evidence="2">
    <location>
        <begin position="114"/>
        <end position="136"/>
    </location>
</feature>
<keyword evidence="2" id="KW-1133">Transmembrane helix</keyword>
<comment type="caution">
    <text evidence="3">The sequence shown here is derived from an EMBL/GenBank/DDBJ whole genome shotgun (WGS) entry which is preliminary data.</text>
</comment>
<evidence type="ECO:0000256" key="2">
    <source>
        <dbReference type="SAM" id="Phobius"/>
    </source>
</evidence>
<dbReference type="OrthoDB" id="1441100at2"/>
<dbReference type="AlphaFoldDB" id="A0A2S4ZWF6"/>
<protein>
    <submittedName>
        <fullName evidence="3">Uncharacterized protein</fullName>
    </submittedName>
</protein>
<organism evidence="3 4">
    <name type="scientific">Solitalea longa</name>
    <dbReference type="NCBI Taxonomy" id="2079460"/>
    <lineage>
        <taxon>Bacteria</taxon>
        <taxon>Pseudomonadati</taxon>
        <taxon>Bacteroidota</taxon>
        <taxon>Sphingobacteriia</taxon>
        <taxon>Sphingobacteriales</taxon>
        <taxon>Sphingobacteriaceae</taxon>
        <taxon>Solitalea</taxon>
    </lineage>
</organism>
<evidence type="ECO:0000313" key="3">
    <source>
        <dbReference type="EMBL" id="POY34704.1"/>
    </source>
</evidence>
<proteinExistence type="predicted"/>
<keyword evidence="2" id="KW-0812">Transmembrane</keyword>
<feature type="compositionally biased region" description="Polar residues" evidence="1">
    <location>
        <begin position="141"/>
        <end position="151"/>
    </location>
</feature>
<dbReference type="EMBL" id="PQVF01000020">
    <property type="protein sequence ID" value="POY34704.1"/>
    <property type="molecule type" value="Genomic_DNA"/>
</dbReference>
<accession>A0A2S4ZWF6</accession>
<evidence type="ECO:0000313" key="4">
    <source>
        <dbReference type="Proteomes" id="UP000236893"/>
    </source>
</evidence>
<feature type="region of interest" description="Disordered" evidence="1">
    <location>
        <begin position="141"/>
        <end position="172"/>
    </location>
</feature>